<evidence type="ECO:0000256" key="9">
    <source>
        <dbReference type="ARBA" id="ARBA00022777"/>
    </source>
</evidence>
<dbReference type="Pfam" id="PF09027">
    <property type="entry name" value="GTPase_binding"/>
    <property type="match status" value="1"/>
</dbReference>
<dbReference type="InterPro" id="IPR011009">
    <property type="entry name" value="Kinase-like_dom_sf"/>
</dbReference>
<keyword evidence="6" id="KW-0808">Transferase</keyword>
<evidence type="ECO:0000313" key="22">
    <source>
        <dbReference type="Proteomes" id="UP000678393"/>
    </source>
</evidence>
<dbReference type="Proteomes" id="UP000678393">
    <property type="component" value="Unassembled WGS sequence"/>
</dbReference>
<dbReference type="GO" id="GO:0030136">
    <property type="term" value="C:clathrin-coated vesicle"/>
    <property type="evidence" value="ECO:0007669"/>
    <property type="project" value="UniProtKB-SubCell"/>
</dbReference>
<dbReference type="CDD" id="cd00174">
    <property type="entry name" value="SH3"/>
    <property type="match status" value="1"/>
</dbReference>
<dbReference type="PROSITE" id="PS00109">
    <property type="entry name" value="PROTEIN_KINASE_TYR"/>
    <property type="match status" value="1"/>
</dbReference>
<dbReference type="InterPro" id="IPR000719">
    <property type="entry name" value="Prot_kinase_dom"/>
</dbReference>
<dbReference type="PROSITE" id="PS00107">
    <property type="entry name" value="PROTEIN_KINASE_ATP"/>
    <property type="match status" value="1"/>
</dbReference>
<keyword evidence="22" id="KW-1185">Reference proteome</keyword>
<dbReference type="Pfam" id="PF00018">
    <property type="entry name" value="SH3_1"/>
    <property type="match status" value="1"/>
</dbReference>
<comment type="cofactor">
    <cofactor evidence="1">
        <name>Mg(2+)</name>
        <dbReference type="ChEBI" id="CHEBI:18420"/>
    </cofactor>
</comment>
<comment type="catalytic activity">
    <reaction evidence="14">
        <text>L-threonyl-[protein] + ATP = O-phospho-L-threonyl-[protein] + ADP + H(+)</text>
        <dbReference type="Rhea" id="RHEA:46608"/>
        <dbReference type="Rhea" id="RHEA-COMP:11060"/>
        <dbReference type="Rhea" id="RHEA-COMP:11605"/>
        <dbReference type="ChEBI" id="CHEBI:15378"/>
        <dbReference type="ChEBI" id="CHEBI:30013"/>
        <dbReference type="ChEBI" id="CHEBI:30616"/>
        <dbReference type="ChEBI" id="CHEBI:61977"/>
        <dbReference type="ChEBI" id="CHEBI:456216"/>
        <dbReference type="EC" id="2.7.11.1"/>
    </reaction>
</comment>
<evidence type="ECO:0000256" key="3">
    <source>
        <dbReference type="ARBA" id="ARBA00022443"/>
    </source>
</evidence>
<dbReference type="InterPro" id="IPR017441">
    <property type="entry name" value="Protein_kinase_ATP_BS"/>
</dbReference>
<comment type="similarity">
    <text evidence="15">Belongs to the protein kinase superfamily. Tyr protein kinase family.</text>
</comment>
<accession>A0A8S3YQ05</accession>
<dbReference type="SMART" id="SM00326">
    <property type="entry name" value="SH3"/>
    <property type="match status" value="1"/>
</dbReference>
<feature type="domain" description="SH3" evidence="19">
    <location>
        <begin position="372"/>
        <end position="432"/>
    </location>
</feature>
<name>A0A8S3YQ05_9EUPU</name>
<keyword evidence="11" id="KW-0460">Magnesium</keyword>
<evidence type="ECO:0000256" key="4">
    <source>
        <dbReference type="ARBA" id="ARBA00022490"/>
    </source>
</evidence>
<evidence type="ECO:0000256" key="10">
    <source>
        <dbReference type="ARBA" id="ARBA00022840"/>
    </source>
</evidence>
<keyword evidence="13" id="KW-0968">Cytoplasmic vesicle</keyword>
<gene>
    <name evidence="21" type="ORF">CUNI_LOCUS4845</name>
</gene>
<dbReference type="PANTHER" id="PTHR24418">
    <property type="entry name" value="TYROSINE-PROTEIN KINASE"/>
    <property type="match status" value="1"/>
</dbReference>
<dbReference type="GO" id="GO:0046872">
    <property type="term" value="F:metal ion binding"/>
    <property type="evidence" value="ECO:0007669"/>
    <property type="project" value="UniProtKB-KW"/>
</dbReference>
<dbReference type="SMART" id="SM00219">
    <property type="entry name" value="TyrKc"/>
    <property type="match status" value="1"/>
</dbReference>
<feature type="region of interest" description="Disordered" evidence="18">
    <location>
        <begin position="1128"/>
        <end position="1150"/>
    </location>
</feature>
<dbReference type="GO" id="GO:0004674">
    <property type="term" value="F:protein serine/threonine kinase activity"/>
    <property type="evidence" value="ECO:0007669"/>
    <property type="project" value="UniProtKB-KW"/>
</dbReference>
<evidence type="ECO:0000259" key="19">
    <source>
        <dbReference type="PROSITE" id="PS50002"/>
    </source>
</evidence>
<keyword evidence="8 17" id="KW-0547">Nucleotide-binding</keyword>
<feature type="compositionally biased region" description="Polar residues" evidence="18">
    <location>
        <begin position="526"/>
        <end position="536"/>
    </location>
</feature>
<evidence type="ECO:0000256" key="15">
    <source>
        <dbReference type="ARBA" id="ARBA00060742"/>
    </source>
</evidence>
<organism evidence="21 22">
    <name type="scientific">Candidula unifasciata</name>
    <dbReference type="NCBI Taxonomy" id="100452"/>
    <lineage>
        <taxon>Eukaryota</taxon>
        <taxon>Metazoa</taxon>
        <taxon>Spiralia</taxon>
        <taxon>Lophotrochozoa</taxon>
        <taxon>Mollusca</taxon>
        <taxon>Gastropoda</taxon>
        <taxon>Heterobranchia</taxon>
        <taxon>Euthyneura</taxon>
        <taxon>Panpulmonata</taxon>
        <taxon>Eupulmonata</taxon>
        <taxon>Stylommatophora</taxon>
        <taxon>Helicina</taxon>
        <taxon>Helicoidea</taxon>
        <taxon>Geomitridae</taxon>
        <taxon>Candidula</taxon>
    </lineage>
</organism>
<evidence type="ECO:0008006" key="23">
    <source>
        <dbReference type="Google" id="ProtNLM"/>
    </source>
</evidence>
<feature type="region of interest" description="Disordered" evidence="18">
    <location>
        <begin position="965"/>
        <end position="998"/>
    </location>
</feature>
<evidence type="ECO:0000259" key="20">
    <source>
        <dbReference type="PROSITE" id="PS50011"/>
    </source>
</evidence>
<proteinExistence type="inferred from homology"/>
<dbReference type="SUPFAM" id="SSF56112">
    <property type="entry name" value="Protein kinase-like (PK-like)"/>
    <property type="match status" value="1"/>
</dbReference>
<evidence type="ECO:0000313" key="21">
    <source>
        <dbReference type="EMBL" id="CAG5119287.1"/>
    </source>
</evidence>
<dbReference type="InterPro" id="IPR015116">
    <property type="entry name" value="Cdc42-bd-like"/>
</dbReference>
<dbReference type="Gene3D" id="4.10.680.10">
    <property type="entry name" value="Cdc42-like binding domain"/>
    <property type="match status" value="1"/>
</dbReference>
<dbReference type="InterPro" id="IPR050198">
    <property type="entry name" value="Non-receptor_tyrosine_kinases"/>
</dbReference>
<dbReference type="Pfam" id="PF22931">
    <property type="entry name" value="SAM_TNK"/>
    <property type="match status" value="1"/>
</dbReference>
<dbReference type="InterPro" id="IPR055175">
    <property type="entry name" value="ACK/TNK-like_SAM"/>
</dbReference>
<keyword evidence="7" id="KW-0479">Metal-binding</keyword>
<dbReference type="Gene3D" id="3.30.200.20">
    <property type="entry name" value="Phosphorylase Kinase, domain 1"/>
    <property type="match status" value="1"/>
</dbReference>
<feature type="domain" description="Protein kinase" evidence="20">
    <location>
        <begin position="110"/>
        <end position="369"/>
    </location>
</feature>
<keyword evidence="9" id="KW-0418">Kinase</keyword>
<dbReference type="InterPro" id="IPR036028">
    <property type="entry name" value="SH3-like_dom_sf"/>
</dbReference>
<dbReference type="FunFam" id="3.30.200.20:FF:000107">
    <property type="entry name" value="Putative activated CDC42 kinase 1"/>
    <property type="match status" value="1"/>
</dbReference>
<evidence type="ECO:0000256" key="6">
    <source>
        <dbReference type="ARBA" id="ARBA00022679"/>
    </source>
</evidence>
<evidence type="ECO:0000256" key="11">
    <source>
        <dbReference type="ARBA" id="ARBA00022842"/>
    </source>
</evidence>
<protein>
    <recommendedName>
        <fullName evidence="23">Non-specific protein-tyrosine kinase</fullName>
    </recommendedName>
</protein>
<evidence type="ECO:0000256" key="18">
    <source>
        <dbReference type="SAM" id="MobiDB-lite"/>
    </source>
</evidence>
<dbReference type="InterPro" id="IPR008266">
    <property type="entry name" value="Tyr_kinase_AS"/>
</dbReference>
<keyword evidence="12" id="KW-0829">Tyrosine-protein kinase</keyword>
<dbReference type="CDD" id="cd09539">
    <property type="entry name" value="SAM_TNK-like"/>
    <property type="match status" value="1"/>
</dbReference>
<comment type="subcellular location">
    <subcellularLocation>
        <location evidence="2">Cytoplasmic vesicle</location>
        <location evidence="2">Clathrin-coated vesicle</location>
    </subcellularLocation>
</comment>
<dbReference type="InterPro" id="IPR037085">
    <property type="entry name" value="Cdc42-bd-like_dom_sf"/>
</dbReference>
<keyword evidence="10 17" id="KW-0067">ATP-binding</keyword>
<dbReference type="InterPro" id="IPR001452">
    <property type="entry name" value="SH3_domain"/>
</dbReference>
<feature type="region of interest" description="Disordered" evidence="18">
    <location>
        <begin position="1192"/>
        <end position="1216"/>
    </location>
</feature>
<evidence type="ECO:0000256" key="13">
    <source>
        <dbReference type="ARBA" id="ARBA00023329"/>
    </source>
</evidence>
<dbReference type="Pfam" id="PF07714">
    <property type="entry name" value="PK_Tyr_Ser-Thr"/>
    <property type="match status" value="1"/>
</dbReference>
<dbReference type="InterPro" id="IPR020635">
    <property type="entry name" value="Tyr_kinase_cat_dom"/>
</dbReference>
<dbReference type="SUPFAM" id="SSF50044">
    <property type="entry name" value="SH3-domain"/>
    <property type="match status" value="1"/>
</dbReference>
<dbReference type="OrthoDB" id="635774at2759"/>
<dbReference type="InterPro" id="IPR001245">
    <property type="entry name" value="Ser-Thr/Tyr_kinase_cat_dom"/>
</dbReference>
<keyword evidence="4" id="KW-0963">Cytoplasm</keyword>
<dbReference type="SUPFAM" id="SSF46934">
    <property type="entry name" value="UBA-like"/>
    <property type="match status" value="1"/>
</dbReference>
<evidence type="ECO:0000256" key="5">
    <source>
        <dbReference type="ARBA" id="ARBA00022527"/>
    </source>
</evidence>
<dbReference type="GO" id="GO:0005524">
    <property type="term" value="F:ATP binding"/>
    <property type="evidence" value="ECO:0007669"/>
    <property type="project" value="UniProtKB-UniRule"/>
</dbReference>
<dbReference type="InterPro" id="IPR049587">
    <property type="entry name" value="TNK-like_SAM"/>
</dbReference>
<evidence type="ECO:0000256" key="7">
    <source>
        <dbReference type="ARBA" id="ARBA00022723"/>
    </source>
</evidence>
<comment type="caution">
    <text evidence="21">The sequence shown here is derived from an EMBL/GenBank/DDBJ whole genome shotgun (WGS) entry which is preliminary data.</text>
</comment>
<evidence type="ECO:0000256" key="1">
    <source>
        <dbReference type="ARBA" id="ARBA00001946"/>
    </source>
</evidence>
<dbReference type="PROSITE" id="PS50002">
    <property type="entry name" value="SH3"/>
    <property type="match status" value="1"/>
</dbReference>
<dbReference type="CDD" id="cd05040">
    <property type="entry name" value="PTKc_Ack_like"/>
    <property type="match status" value="1"/>
</dbReference>
<evidence type="ECO:0000256" key="8">
    <source>
        <dbReference type="ARBA" id="ARBA00022741"/>
    </source>
</evidence>
<dbReference type="InterPro" id="IPR009060">
    <property type="entry name" value="UBA-like_sf"/>
</dbReference>
<reference evidence="21" key="1">
    <citation type="submission" date="2021-04" db="EMBL/GenBank/DDBJ databases">
        <authorList>
            <consortium name="Molecular Ecology Group"/>
        </authorList>
    </citation>
    <scope>NUCLEOTIDE SEQUENCE</scope>
</reference>
<keyword evidence="5" id="KW-0723">Serine/threonine-protein kinase</keyword>
<dbReference type="PRINTS" id="PR00109">
    <property type="entry name" value="TYRKINASE"/>
</dbReference>
<feature type="region of interest" description="Disordered" evidence="18">
    <location>
        <begin position="505"/>
        <end position="539"/>
    </location>
</feature>
<dbReference type="GO" id="GO:0004713">
    <property type="term" value="F:protein tyrosine kinase activity"/>
    <property type="evidence" value="ECO:0007669"/>
    <property type="project" value="UniProtKB-KW"/>
</dbReference>
<dbReference type="PROSITE" id="PS50011">
    <property type="entry name" value="PROTEIN_KINASE_DOM"/>
    <property type="match status" value="1"/>
</dbReference>
<feature type="binding site" evidence="17">
    <location>
        <position position="142"/>
    </location>
    <ligand>
        <name>ATP</name>
        <dbReference type="ChEBI" id="CHEBI:30616"/>
    </ligand>
</feature>
<feature type="compositionally biased region" description="Polar residues" evidence="18">
    <location>
        <begin position="980"/>
        <end position="998"/>
    </location>
</feature>
<evidence type="ECO:0000256" key="14">
    <source>
        <dbReference type="ARBA" id="ARBA00047899"/>
    </source>
</evidence>
<evidence type="ECO:0000256" key="16">
    <source>
        <dbReference type="PROSITE-ProRule" id="PRU00192"/>
    </source>
</evidence>
<dbReference type="EMBL" id="CAJHNH020000680">
    <property type="protein sequence ID" value="CAG5119287.1"/>
    <property type="molecule type" value="Genomic_DNA"/>
</dbReference>
<dbReference type="Gene3D" id="1.10.510.10">
    <property type="entry name" value="Transferase(Phosphotransferase) domain 1"/>
    <property type="match status" value="1"/>
</dbReference>
<evidence type="ECO:0000256" key="17">
    <source>
        <dbReference type="PROSITE-ProRule" id="PRU10141"/>
    </source>
</evidence>
<evidence type="ECO:0000256" key="12">
    <source>
        <dbReference type="ARBA" id="ARBA00023137"/>
    </source>
</evidence>
<keyword evidence="3 16" id="KW-0728">SH3 domain</keyword>
<evidence type="ECO:0000256" key="2">
    <source>
        <dbReference type="ARBA" id="ARBA00004132"/>
    </source>
</evidence>
<dbReference type="FunFam" id="1.10.510.10:FF:000080">
    <property type="entry name" value="Putative activated CDC42 kinase 1"/>
    <property type="match status" value="1"/>
</dbReference>
<sequence length="1348" mass="149004">MSSMKGSEDEGSEWLVNLLNEIQLGQFYIKLRDDLQVTRLVHFDYVKTEDLEKIGMGKPAIRRLMDTVKKHKTLRKKSLSDKPSQNGSQALLSPETGDSTLTCLIDKKNVFLFEKLGNGSFGVVRRGEWLTPMGKKKTVAVKILWRDTLSQPGAFEDFVKEVNAMYTLKHTNLIHLYGVVLSTPLMMITELAPLGSLLDRLHEAQESLLISTLCEYAIQIAVGMSFLESKRFIHRDLACRNVLLKTDELVKIGDFGLMRALPSQTDHYVMSEQKKVPFAWCAPESLKSRQFSHGSDAWMFAVTLWEMFTYGQEPWMGYNGSQILHKIDVENERLPQPPHCPSDMYQLMMQCWAHKPSDRPSFSALKDLLSELRPDNVKALQGFSEQGRLSVEEGDLITVIDGKPDRFWWKGQNRRTTQIGTFPRALVMVQRKLGGADISIPLKNSFIHTGHGGPLGDNWGDPGAIDEVYLRNPMVPPDLGEEDAGLVAQLRTKINLSNSLFDYGKLKDESEQKQGNSYSGRRRQSHNQNQKSSMSRAASVPQILEQLNSEGTDARETQLIDLAPSTKDTGQTSGQQSKTDFDIFDSLYSPTSQSVYGNLDLPSPLLSSSEPDPFDVRTRFQVFKTINWGKTESVSSGYKSDPDLVESLESSGVFSATSAQSSISSSSQPSQMLVNTSAGALKSALNPLVDSSKSRANPFNPSVDLVQSGLSQSVDIKKAGQNQSVDLVKAGVNQSANKARPEWNPSLRSVLKTSADSHQKIQEKRFQIPASSTSFACSAGTTALKTNTQMHSRDLLYCEPPREDLFSVSSLPKPEAQPTSHIINEQFNGNQILHSGVNNRDTRERVVSPCVKDVPTTTKQKIICGRNGSVILPVKLPPPPKLHCQGTKRAAQNTSQVVLQQPNKHDDPGTSASQDNSKIKTEKAFDWINDTVKHNLSPLQHSLFQELSARMNKINLNKNLLPRSDTFPLYDSVPEEPSSRSRIQSDGSPTDQSGPSASFSKCETYLNCGSRALEQSLQAGASGESSAVVSAGNISLAESCEYSSSISDSTWDEEFDDEDVEHDFEEAPAKDDLPLMSPPPVPPRTYQTVADSSQVKTPDKPHILPLKQDGQQLSHTHYFLIPSVNQQCPPPQQKDIPASHKSIKHSPQKATAAVKPFLINTAFDMKDESSNSVDYENLNGLMSHDVVNRSLSSKSASSKSSISSGGSSSSPRRAAASHYIHRSAYTSAGPSLSKPQPIDCYKKQAEEDEDLSFMSSSPRDRIAMVRNQVIGVTDEECHAALSTTHWDVENAVKYLKIEQLFRLGVVPRSSCKGLLETLGWNLERASSVIVDRVRRTRMTSGSSFETAV</sequence>